<reference evidence="1 2" key="1">
    <citation type="journal article" date="2018" name="PLoS Genet.">
        <title>Population sequencing reveals clonal diversity and ancestral inbreeding in the grapevine cultivar Chardonnay.</title>
        <authorList>
            <person name="Roach M.J."/>
            <person name="Johnson D.L."/>
            <person name="Bohlmann J."/>
            <person name="van Vuuren H.J."/>
            <person name="Jones S.J."/>
            <person name="Pretorius I.S."/>
            <person name="Schmidt S.A."/>
            <person name="Borneman A.R."/>
        </authorList>
    </citation>
    <scope>NUCLEOTIDE SEQUENCE [LARGE SCALE GENOMIC DNA]</scope>
    <source>
        <strain evidence="2">cv. Chardonnay</strain>
        <tissue evidence="1">Leaf</tissue>
    </source>
</reference>
<proteinExistence type="predicted"/>
<dbReference type="PANTHER" id="PTHR35738">
    <property type="entry name" value="OS05G0577800 PROTEIN"/>
    <property type="match status" value="1"/>
</dbReference>
<accession>A0A438EFT9</accession>
<name>A0A438EFT9_VITVI</name>
<sequence>MGNYFNKEPPPPLVLVPPLFDFPPLAARTRMLESSYNLLFGKLALKCLFEDYFEEARHFSTRIMLKPTDDPNVDLVATVSGPLDNKPEGKVLGNALFRWQGDVDDPHTFVDLFVSNYEPVLRLRSCSYYPTYGFGSFVIFPLQLKRRISSESYGVVGLRHSSENLSLGATFVPFSMADKCPTNAWLVSKIGRLTVGVQYEPQCGSKDYTRFKNLRNWSCAIGYGVGTGSPLSPSFIFGLELAKSSQFIASFYQHVVVQRRGRLGKKRGAGALRARRKGESFPALFSIVIGKDEWVVKNPLEENEVVGITNYIDFGFELQSRVEDVETSNGLPDSTFQVAASWQANKNFLLKGKAGPLSSSIVLAFKSWWKPSFTFSISGHPNYWNYLHYMMNWQYVTLKNRTTLGWLPTLKGRWARLLSLGSTRDRTVGKTALGFGIHVENIREASYERADPNFVMLTPSKEHLAEGIHWRSGKRPMLQSDINSENFDGLPRELRPYGNIL</sequence>
<gene>
    <name evidence="1" type="ORF">CK203_067288</name>
</gene>
<dbReference type="AlphaFoldDB" id="A0A438EFT9"/>
<comment type="caution">
    <text evidence="1">The sequence shown here is derived from an EMBL/GenBank/DDBJ whole genome shotgun (WGS) entry which is preliminary data.</text>
</comment>
<dbReference type="PANTHER" id="PTHR35738:SF3">
    <property type="entry name" value="OS05G0577800 PROTEIN"/>
    <property type="match status" value="1"/>
</dbReference>
<protein>
    <submittedName>
        <fullName evidence="1">Uncharacterized protein</fullName>
    </submittedName>
</protein>
<organism evidence="1 2">
    <name type="scientific">Vitis vinifera</name>
    <name type="common">Grape</name>
    <dbReference type="NCBI Taxonomy" id="29760"/>
    <lineage>
        <taxon>Eukaryota</taxon>
        <taxon>Viridiplantae</taxon>
        <taxon>Streptophyta</taxon>
        <taxon>Embryophyta</taxon>
        <taxon>Tracheophyta</taxon>
        <taxon>Spermatophyta</taxon>
        <taxon>Magnoliopsida</taxon>
        <taxon>eudicotyledons</taxon>
        <taxon>Gunneridae</taxon>
        <taxon>Pentapetalae</taxon>
        <taxon>rosids</taxon>
        <taxon>Vitales</taxon>
        <taxon>Vitaceae</taxon>
        <taxon>Viteae</taxon>
        <taxon>Vitis</taxon>
    </lineage>
</organism>
<dbReference type="Proteomes" id="UP000288805">
    <property type="component" value="Unassembled WGS sequence"/>
</dbReference>
<dbReference type="EMBL" id="QGNW01001302">
    <property type="protein sequence ID" value="RVW46577.1"/>
    <property type="molecule type" value="Genomic_DNA"/>
</dbReference>
<dbReference type="Gene3D" id="2.40.160.10">
    <property type="entry name" value="Porin"/>
    <property type="match status" value="1"/>
</dbReference>
<evidence type="ECO:0000313" key="1">
    <source>
        <dbReference type="EMBL" id="RVW46577.1"/>
    </source>
</evidence>
<dbReference type="InterPro" id="IPR023614">
    <property type="entry name" value="Porin_dom_sf"/>
</dbReference>
<evidence type="ECO:0000313" key="2">
    <source>
        <dbReference type="Proteomes" id="UP000288805"/>
    </source>
</evidence>